<evidence type="ECO:0000313" key="4">
    <source>
        <dbReference type="EMBL" id="AVO51871.1"/>
    </source>
</evidence>
<dbReference type="PANTHER" id="PTHR43130">
    <property type="entry name" value="ARAC-FAMILY TRANSCRIPTIONAL REGULATOR"/>
    <property type="match status" value="1"/>
</dbReference>
<evidence type="ECO:0000259" key="3">
    <source>
        <dbReference type="PROSITE" id="PS01124"/>
    </source>
</evidence>
<dbReference type="Pfam" id="PF01965">
    <property type="entry name" value="DJ-1_PfpI"/>
    <property type="match status" value="1"/>
</dbReference>
<dbReference type="OrthoDB" id="9803764at2"/>
<dbReference type="Gene3D" id="3.40.50.880">
    <property type="match status" value="1"/>
</dbReference>
<organism evidence="4 5">
    <name type="scientific">Ectopseudomonas mendocina</name>
    <name type="common">Pseudomonas mendocina</name>
    <dbReference type="NCBI Taxonomy" id="300"/>
    <lineage>
        <taxon>Bacteria</taxon>
        <taxon>Pseudomonadati</taxon>
        <taxon>Pseudomonadota</taxon>
        <taxon>Gammaproteobacteria</taxon>
        <taxon>Pseudomonadales</taxon>
        <taxon>Pseudomonadaceae</taxon>
        <taxon>Ectopseudomonas</taxon>
    </lineage>
</organism>
<dbReference type="SUPFAM" id="SSF52317">
    <property type="entry name" value="Class I glutamine amidotransferase-like"/>
    <property type="match status" value="1"/>
</dbReference>
<keyword evidence="1" id="KW-0805">Transcription regulation</keyword>
<sequence>MHITLLVAEHSSLASAALALEVLDAANRFAQPAAAPFTLSVASLDGQPVANSLGRAMPVDMSLDAVTQTDLVLIPGFLFSLRDALPAFGHYRGWLRSQHDQGAVVASMCTATFMLAEAGLLDGVEATTHWAFADLLRRRYPAARVDERRILCEDGRVISSAGASAAMDLLLHLIRRFASRELAQRCSRYLLIDNVRSEQSVYISWSMPRSHGDEAVLRVQDWMESSFAEPCNIDELAERFGFGVRNFKRRFKDATGHTPLAYLQALRLEKAKELLETTRLNFEVITSRVGYEDSNSFRRLFCQRVGISPAAFRKRFLRSPAELLAGQ</sequence>
<dbReference type="InterPro" id="IPR018060">
    <property type="entry name" value="HTH_AraC"/>
</dbReference>
<dbReference type="Gene3D" id="1.10.10.60">
    <property type="entry name" value="Homeodomain-like"/>
    <property type="match status" value="2"/>
</dbReference>
<feature type="domain" description="HTH araC/xylS-type" evidence="3">
    <location>
        <begin position="217"/>
        <end position="315"/>
    </location>
</feature>
<dbReference type="PROSITE" id="PS01124">
    <property type="entry name" value="HTH_ARAC_FAMILY_2"/>
    <property type="match status" value="1"/>
</dbReference>
<reference evidence="4 5" key="1">
    <citation type="submission" date="2018-03" db="EMBL/GenBank/DDBJ databases">
        <title>Complete genome sequence and methylome analysis of Pseudomonas mendocina NEB 698.</title>
        <authorList>
            <person name="Morgan R.D."/>
        </authorList>
    </citation>
    <scope>NUCLEOTIDE SEQUENCE [LARGE SCALE GENOMIC DNA]</scope>
    <source>
        <strain evidence="4 5">NEB698</strain>
    </source>
</reference>
<evidence type="ECO:0000313" key="5">
    <source>
        <dbReference type="Proteomes" id="UP000238327"/>
    </source>
</evidence>
<dbReference type="PANTHER" id="PTHR43130:SF11">
    <property type="entry name" value="TRANSCRIPTIONAL REGULATORY PROTEIN"/>
    <property type="match status" value="1"/>
</dbReference>
<dbReference type="AlphaFoldDB" id="A0A2R3QJA7"/>
<dbReference type="RefSeq" id="WP_106736714.1">
    <property type="nucleotide sequence ID" value="NZ_CP027657.1"/>
</dbReference>
<dbReference type="SUPFAM" id="SSF46689">
    <property type="entry name" value="Homeodomain-like"/>
    <property type="match status" value="2"/>
</dbReference>
<dbReference type="Pfam" id="PF12833">
    <property type="entry name" value="HTH_18"/>
    <property type="match status" value="1"/>
</dbReference>
<proteinExistence type="predicted"/>
<dbReference type="SMART" id="SM00342">
    <property type="entry name" value="HTH_ARAC"/>
    <property type="match status" value="1"/>
</dbReference>
<keyword evidence="2" id="KW-0804">Transcription</keyword>
<gene>
    <name evidence="4" type="ORF">C7A17_03525</name>
</gene>
<dbReference type="InterPro" id="IPR002818">
    <property type="entry name" value="DJ-1/PfpI"/>
</dbReference>
<dbReference type="InterPro" id="IPR009057">
    <property type="entry name" value="Homeodomain-like_sf"/>
</dbReference>
<evidence type="ECO:0000256" key="2">
    <source>
        <dbReference type="ARBA" id="ARBA00023163"/>
    </source>
</evidence>
<dbReference type="CDD" id="cd03138">
    <property type="entry name" value="GATase1_AraC_2"/>
    <property type="match status" value="1"/>
</dbReference>
<dbReference type="STRING" id="1001585.MDS_3607"/>
<dbReference type="InterPro" id="IPR052158">
    <property type="entry name" value="INH-QAR"/>
</dbReference>
<dbReference type="EMBL" id="CP027657">
    <property type="protein sequence ID" value="AVO51871.1"/>
    <property type="molecule type" value="Genomic_DNA"/>
</dbReference>
<dbReference type="GO" id="GO:0003700">
    <property type="term" value="F:DNA-binding transcription factor activity"/>
    <property type="evidence" value="ECO:0007669"/>
    <property type="project" value="InterPro"/>
</dbReference>
<dbReference type="Proteomes" id="UP000238327">
    <property type="component" value="Chromosome"/>
</dbReference>
<dbReference type="InterPro" id="IPR029062">
    <property type="entry name" value="Class_I_gatase-like"/>
</dbReference>
<protein>
    <submittedName>
        <fullName evidence="4">Transcriptional regulator</fullName>
    </submittedName>
</protein>
<name>A0A2R3QJA7_ECTME</name>
<evidence type="ECO:0000256" key="1">
    <source>
        <dbReference type="ARBA" id="ARBA00023015"/>
    </source>
</evidence>
<dbReference type="GO" id="GO:0043565">
    <property type="term" value="F:sequence-specific DNA binding"/>
    <property type="evidence" value="ECO:0007669"/>
    <property type="project" value="InterPro"/>
</dbReference>
<accession>A0A2R3QJA7</accession>